<evidence type="ECO:0000313" key="1">
    <source>
        <dbReference type="EMBL" id="KAI8551631.1"/>
    </source>
</evidence>
<protein>
    <submittedName>
        <fullName evidence="1">Uncharacterized protein</fullName>
    </submittedName>
</protein>
<evidence type="ECO:0000313" key="2">
    <source>
        <dbReference type="Proteomes" id="UP001062846"/>
    </source>
</evidence>
<reference evidence="1" key="1">
    <citation type="submission" date="2022-02" db="EMBL/GenBank/DDBJ databases">
        <title>Plant Genome Project.</title>
        <authorList>
            <person name="Zhang R.-G."/>
        </authorList>
    </citation>
    <scope>NUCLEOTIDE SEQUENCE</scope>
    <source>
        <strain evidence="1">AT1</strain>
    </source>
</reference>
<gene>
    <name evidence="1" type="ORF">RHMOL_Rhmol06G0201000</name>
</gene>
<comment type="caution">
    <text evidence="1">The sequence shown here is derived from an EMBL/GenBank/DDBJ whole genome shotgun (WGS) entry which is preliminary data.</text>
</comment>
<keyword evidence="2" id="KW-1185">Reference proteome</keyword>
<sequence length="219" mass="25244">MSSDFKKICVRNLVADKKPEFFLLQESKLEVVDRFIMQRIWFDADFEFAVVQAEGASRGKEGYNLERIFAEGFWIKVGSGLQTSFWKDVWCGNQAPRFAFPILYSASNQKNASVGEIHDSSNMLWNLSYRRSLFSWDKEEENELKCSLEAITLQPGERDSLRGRWDNQTENCLVKSCYDKWENVISSQNYIGPLCKMIWKNVCPLVACHVSAGSMFRSG</sequence>
<dbReference type="Proteomes" id="UP001062846">
    <property type="component" value="Chromosome 6"/>
</dbReference>
<organism evidence="1 2">
    <name type="scientific">Rhododendron molle</name>
    <name type="common">Chinese azalea</name>
    <name type="synonym">Azalea mollis</name>
    <dbReference type="NCBI Taxonomy" id="49168"/>
    <lineage>
        <taxon>Eukaryota</taxon>
        <taxon>Viridiplantae</taxon>
        <taxon>Streptophyta</taxon>
        <taxon>Embryophyta</taxon>
        <taxon>Tracheophyta</taxon>
        <taxon>Spermatophyta</taxon>
        <taxon>Magnoliopsida</taxon>
        <taxon>eudicotyledons</taxon>
        <taxon>Gunneridae</taxon>
        <taxon>Pentapetalae</taxon>
        <taxon>asterids</taxon>
        <taxon>Ericales</taxon>
        <taxon>Ericaceae</taxon>
        <taxon>Ericoideae</taxon>
        <taxon>Rhodoreae</taxon>
        <taxon>Rhododendron</taxon>
    </lineage>
</organism>
<name>A0ACC0NFJ1_RHOML</name>
<accession>A0ACC0NFJ1</accession>
<proteinExistence type="predicted"/>
<dbReference type="EMBL" id="CM046393">
    <property type="protein sequence ID" value="KAI8551631.1"/>
    <property type="molecule type" value="Genomic_DNA"/>
</dbReference>